<evidence type="ECO:0000313" key="1">
    <source>
        <dbReference type="EMBL" id="MDQ0256176.1"/>
    </source>
</evidence>
<comment type="caution">
    <text evidence="1">The sequence shown here is derived from an EMBL/GenBank/DDBJ whole genome shotgun (WGS) entry which is preliminary data.</text>
</comment>
<name>A0ABT9ZY58_9BACI</name>
<dbReference type="RefSeq" id="WP_307327903.1">
    <property type="nucleotide sequence ID" value="NZ_JAUSUG010000015.1"/>
</dbReference>
<accession>A0ABT9ZY58</accession>
<reference evidence="1 2" key="1">
    <citation type="submission" date="2023-07" db="EMBL/GenBank/DDBJ databases">
        <title>Genomic Encyclopedia of Type Strains, Phase IV (KMG-IV): sequencing the most valuable type-strain genomes for metagenomic binning, comparative biology and taxonomic classification.</title>
        <authorList>
            <person name="Goeker M."/>
        </authorList>
    </citation>
    <scope>NUCLEOTIDE SEQUENCE [LARGE SCALE GENOMIC DNA]</scope>
    <source>
        <strain evidence="1 2">DSM 9768</strain>
    </source>
</reference>
<dbReference type="Proteomes" id="UP001230005">
    <property type="component" value="Unassembled WGS sequence"/>
</dbReference>
<dbReference type="EMBL" id="JAUSUG010000015">
    <property type="protein sequence ID" value="MDQ0256176.1"/>
    <property type="molecule type" value="Genomic_DNA"/>
</dbReference>
<gene>
    <name evidence="1" type="ORF">J2S74_003594</name>
</gene>
<keyword evidence="2" id="KW-1185">Reference proteome</keyword>
<organism evidence="1 2">
    <name type="scientific">Evansella vedderi</name>
    <dbReference type="NCBI Taxonomy" id="38282"/>
    <lineage>
        <taxon>Bacteria</taxon>
        <taxon>Bacillati</taxon>
        <taxon>Bacillota</taxon>
        <taxon>Bacilli</taxon>
        <taxon>Bacillales</taxon>
        <taxon>Bacillaceae</taxon>
        <taxon>Evansella</taxon>
    </lineage>
</organism>
<sequence>MIVKDLVESKELMVEETSQNVVVLYERFDNLDCVGEGSNLQEKECDPEEFVQILAGCSGDSLTSKKTYRVGENFNSVEEILFDIRENYSHLLK</sequence>
<proteinExistence type="predicted"/>
<evidence type="ECO:0000313" key="2">
    <source>
        <dbReference type="Proteomes" id="UP001230005"/>
    </source>
</evidence>
<protein>
    <submittedName>
        <fullName evidence="1">Uncharacterized protein</fullName>
    </submittedName>
</protein>